<dbReference type="Gene3D" id="3.30.1490.100">
    <property type="entry name" value="DNA polymerase, Y-family, little finger domain"/>
    <property type="match status" value="1"/>
</dbReference>
<keyword evidence="2" id="KW-0227">DNA damage</keyword>
<reference evidence="7" key="1">
    <citation type="submission" date="2023-05" db="EMBL/GenBank/DDBJ databases">
        <authorList>
            <person name="Zhang X."/>
        </authorList>
    </citation>
    <scope>NUCLEOTIDE SEQUENCE</scope>
    <source>
        <strain evidence="7">BD1B2-1</strain>
    </source>
</reference>
<keyword evidence="8" id="KW-1185">Reference proteome</keyword>
<evidence type="ECO:0000256" key="3">
    <source>
        <dbReference type="ARBA" id="ARBA00023199"/>
    </source>
</evidence>
<dbReference type="Pfam" id="PF11799">
    <property type="entry name" value="IMS_C"/>
    <property type="match status" value="1"/>
</dbReference>
<evidence type="ECO:0000256" key="2">
    <source>
        <dbReference type="ARBA" id="ARBA00022763"/>
    </source>
</evidence>
<dbReference type="PANTHER" id="PTHR11076:SF34">
    <property type="entry name" value="PROTEIN UMUC"/>
    <property type="match status" value="1"/>
</dbReference>
<dbReference type="GO" id="GO:0003684">
    <property type="term" value="F:damaged DNA binding"/>
    <property type="evidence" value="ECO:0007669"/>
    <property type="project" value="InterPro"/>
</dbReference>
<dbReference type="InterPro" id="IPR043502">
    <property type="entry name" value="DNA/RNA_pol_sf"/>
</dbReference>
<dbReference type="GO" id="GO:0005829">
    <property type="term" value="C:cytosol"/>
    <property type="evidence" value="ECO:0007669"/>
    <property type="project" value="TreeGrafter"/>
</dbReference>
<dbReference type="InterPro" id="IPR025188">
    <property type="entry name" value="DUF4113"/>
</dbReference>
<sequence>MFGLIDANNFYVSCERVFNPALDKKPIVVLSNNDGCIVSRSNEARQLGIKMGAPYFEAKPLLDQHQVAVFSSNYALYGDMSQRLMSLLSTFSGEVEIYSVDECFVGLEGFEQWNLLDYGHQIRETVLLHLGLPTCVGIAPTKTLAKVANLLAKRHSQKDSSTQGVLLLDTEQKWKEALTKLRVEDIWGVGRQYAKKLHSYHITNAADLARVRPAWAKKHLGGMIGERLIAELNGVSCLEMELTPSTKKSIVVSRSFGRVVTTESELSEAVSVYASKASEKLRIEKTIASVLTVFIQSSRFKETPFYASISITLPSASSDSRVLVHYAPEGVKRIYKEGIEYKKAGILLDGICPAHSQQTNLFDERPSNPALMAVVDKINARWGAGTVFLASNGTTQAWQMLSTMRSNRFTTKWKEIPLVKG</sequence>
<dbReference type="SUPFAM" id="SSF56672">
    <property type="entry name" value="DNA/RNA polymerases"/>
    <property type="match status" value="1"/>
</dbReference>
<dbReference type="GO" id="GO:0042276">
    <property type="term" value="P:error-prone translesion synthesis"/>
    <property type="evidence" value="ECO:0007669"/>
    <property type="project" value="TreeGrafter"/>
</dbReference>
<dbReference type="Gene3D" id="3.30.70.270">
    <property type="match status" value="1"/>
</dbReference>
<dbReference type="InterPro" id="IPR017961">
    <property type="entry name" value="DNA_pol_Y-fam_little_finger"/>
</dbReference>
<evidence type="ECO:0000259" key="6">
    <source>
        <dbReference type="PROSITE" id="PS50173"/>
    </source>
</evidence>
<dbReference type="RefSeq" id="WP_314508967.1">
    <property type="nucleotide sequence ID" value="NZ_JASJOU010000001.1"/>
</dbReference>
<dbReference type="Proteomes" id="UP001232063">
    <property type="component" value="Unassembled WGS sequence"/>
</dbReference>
<evidence type="ECO:0000313" key="7">
    <source>
        <dbReference type="EMBL" id="MDJ1499448.1"/>
    </source>
</evidence>
<keyword evidence="3" id="KW-0741">SOS mutagenesis</keyword>
<dbReference type="EMBL" id="JASJOU010000001">
    <property type="protein sequence ID" value="MDJ1499448.1"/>
    <property type="molecule type" value="Genomic_DNA"/>
</dbReference>
<evidence type="ECO:0000313" key="8">
    <source>
        <dbReference type="Proteomes" id="UP001232063"/>
    </source>
</evidence>
<name>A0AAE3R217_9BACT</name>
<dbReference type="GO" id="GO:0006281">
    <property type="term" value="P:DNA repair"/>
    <property type="evidence" value="ECO:0007669"/>
    <property type="project" value="UniProtKB-KW"/>
</dbReference>
<dbReference type="InterPro" id="IPR036775">
    <property type="entry name" value="DNA_pol_Y-fam_lit_finger_sf"/>
</dbReference>
<dbReference type="InterPro" id="IPR043128">
    <property type="entry name" value="Rev_trsase/Diguanyl_cyclase"/>
</dbReference>
<keyword evidence="4" id="KW-0234">DNA repair</keyword>
<dbReference type="Gene3D" id="1.10.150.20">
    <property type="entry name" value="5' to 3' exonuclease, C-terminal subdomain"/>
    <property type="match status" value="1"/>
</dbReference>
<feature type="domain" description="UmuC" evidence="6">
    <location>
        <begin position="2"/>
        <end position="190"/>
    </location>
</feature>
<evidence type="ECO:0000256" key="4">
    <source>
        <dbReference type="ARBA" id="ARBA00023204"/>
    </source>
</evidence>
<evidence type="ECO:0000256" key="5">
    <source>
        <dbReference type="ARBA" id="ARBA00023236"/>
    </source>
</evidence>
<proteinExistence type="inferred from homology"/>
<evidence type="ECO:0000256" key="1">
    <source>
        <dbReference type="ARBA" id="ARBA00010945"/>
    </source>
</evidence>
<dbReference type="Pfam" id="PF13438">
    <property type="entry name" value="DUF4113"/>
    <property type="match status" value="1"/>
</dbReference>
<dbReference type="GO" id="GO:0009432">
    <property type="term" value="P:SOS response"/>
    <property type="evidence" value="ECO:0007669"/>
    <property type="project" value="UniProtKB-KW"/>
</dbReference>
<dbReference type="Gene3D" id="3.40.1170.60">
    <property type="match status" value="1"/>
</dbReference>
<dbReference type="GO" id="GO:0003887">
    <property type="term" value="F:DNA-directed DNA polymerase activity"/>
    <property type="evidence" value="ECO:0007669"/>
    <property type="project" value="TreeGrafter"/>
</dbReference>
<dbReference type="InterPro" id="IPR050116">
    <property type="entry name" value="DNA_polymerase-Y"/>
</dbReference>
<keyword evidence="5" id="KW-0742">SOS response</keyword>
<protein>
    <submittedName>
        <fullName evidence="7">Y-family DNA polymerase</fullName>
    </submittedName>
</protein>
<dbReference type="AlphaFoldDB" id="A0AAE3R217"/>
<dbReference type="CDD" id="cd01700">
    <property type="entry name" value="PolY_Pol_V_umuC"/>
    <property type="match status" value="1"/>
</dbReference>
<dbReference type="InterPro" id="IPR001126">
    <property type="entry name" value="UmuC"/>
</dbReference>
<accession>A0AAE3R217</accession>
<dbReference type="PANTHER" id="PTHR11076">
    <property type="entry name" value="DNA REPAIR POLYMERASE UMUC / TRANSFERASE FAMILY MEMBER"/>
    <property type="match status" value="1"/>
</dbReference>
<gene>
    <name evidence="7" type="ORF">QNI22_02260</name>
</gene>
<dbReference type="PROSITE" id="PS50173">
    <property type="entry name" value="UMUC"/>
    <property type="match status" value="1"/>
</dbReference>
<comment type="similarity">
    <text evidence="1">Belongs to the DNA polymerase type-Y family.</text>
</comment>
<organism evidence="7 8">
    <name type="scientific">Xanthocytophaga agilis</name>
    <dbReference type="NCBI Taxonomy" id="3048010"/>
    <lineage>
        <taxon>Bacteria</taxon>
        <taxon>Pseudomonadati</taxon>
        <taxon>Bacteroidota</taxon>
        <taxon>Cytophagia</taxon>
        <taxon>Cytophagales</taxon>
        <taxon>Rhodocytophagaceae</taxon>
        <taxon>Xanthocytophaga</taxon>
    </lineage>
</organism>
<dbReference type="Pfam" id="PF00817">
    <property type="entry name" value="IMS"/>
    <property type="match status" value="1"/>
</dbReference>
<comment type="caution">
    <text evidence="7">The sequence shown here is derived from an EMBL/GenBank/DDBJ whole genome shotgun (WGS) entry which is preliminary data.</text>
</comment>